<evidence type="ECO:0000313" key="2">
    <source>
        <dbReference type="Proteomes" id="UP000016924"/>
    </source>
</evidence>
<accession>R7Z4Q3</accession>
<dbReference type="GeneID" id="19905702"/>
<organism evidence="1 2">
    <name type="scientific">Coniosporium apollinis (strain CBS 100218)</name>
    <name type="common">Rock-inhabiting black yeast</name>
    <dbReference type="NCBI Taxonomy" id="1168221"/>
    <lineage>
        <taxon>Eukaryota</taxon>
        <taxon>Fungi</taxon>
        <taxon>Dikarya</taxon>
        <taxon>Ascomycota</taxon>
        <taxon>Pezizomycotina</taxon>
        <taxon>Dothideomycetes</taxon>
        <taxon>Dothideomycetes incertae sedis</taxon>
        <taxon>Coniosporium</taxon>
    </lineage>
</organism>
<gene>
    <name evidence="1" type="ORF">W97_08391</name>
</gene>
<dbReference type="RefSeq" id="XP_007784395.1">
    <property type="nucleotide sequence ID" value="XM_007786205.1"/>
</dbReference>
<sequence length="95" mass="10636">MTTLGDHVKYNRLPSLEEAAISLKTLPVADIINGPIRDVFLKHDAHHKFCLHLQHRHHTVGANEAIVKVNGTAHLMDHGDIDKIIRLGYTVFPTT</sequence>
<dbReference type="eggNOG" id="ENOG502T0NZ">
    <property type="taxonomic scope" value="Eukaryota"/>
</dbReference>
<dbReference type="AlphaFoldDB" id="R7Z4Q3"/>
<proteinExistence type="predicted"/>
<dbReference type="STRING" id="1168221.R7Z4Q3"/>
<evidence type="ECO:0000313" key="1">
    <source>
        <dbReference type="EMBL" id="EON69078.1"/>
    </source>
</evidence>
<dbReference type="EMBL" id="JH767606">
    <property type="protein sequence ID" value="EON69078.1"/>
    <property type="molecule type" value="Genomic_DNA"/>
</dbReference>
<reference evidence="2" key="1">
    <citation type="submission" date="2012-06" db="EMBL/GenBank/DDBJ databases">
        <title>The genome sequence of Coniosporium apollinis CBS 100218.</title>
        <authorList>
            <consortium name="The Broad Institute Genome Sequencing Platform"/>
            <person name="Cuomo C."/>
            <person name="Gorbushina A."/>
            <person name="Noack S."/>
            <person name="Walker B."/>
            <person name="Young S.K."/>
            <person name="Zeng Q."/>
            <person name="Gargeya S."/>
            <person name="Fitzgerald M."/>
            <person name="Haas B."/>
            <person name="Abouelleil A."/>
            <person name="Alvarado L."/>
            <person name="Arachchi H.M."/>
            <person name="Berlin A.M."/>
            <person name="Chapman S.B."/>
            <person name="Goldberg J."/>
            <person name="Griggs A."/>
            <person name="Gujja S."/>
            <person name="Hansen M."/>
            <person name="Howarth C."/>
            <person name="Imamovic A."/>
            <person name="Larimer J."/>
            <person name="McCowan C."/>
            <person name="Montmayeur A."/>
            <person name="Murphy C."/>
            <person name="Neiman D."/>
            <person name="Pearson M."/>
            <person name="Priest M."/>
            <person name="Roberts A."/>
            <person name="Saif S."/>
            <person name="Shea T."/>
            <person name="Sisk P."/>
            <person name="Sykes S."/>
            <person name="Wortman J."/>
            <person name="Nusbaum C."/>
            <person name="Birren B."/>
        </authorList>
    </citation>
    <scope>NUCLEOTIDE SEQUENCE [LARGE SCALE GENOMIC DNA]</scope>
    <source>
        <strain evidence="2">CBS 100218</strain>
    </source>
</reference>
<protein>
    <submittedName>
        <fullName evidence="1">Uncharacterized protein</fullName>
    </submittedName>
</protein>
<keyword evidence="2" id="KW-1185">Reference proteome</keyword>
<dbReference type="HOGENOM" id="CLU_2372712_0_0_1"/>
<dbReference type="Proteomes" id="UP000016924">
    <property type="component" value="Unassembled WGS sequence"/>
</dbReference>
<dbReference type="OMA" id="NGTAHLM"/>
<name>R7Z4Q3_CONA1</name>
<dbReference type="OrthoDB" id="2322999at2759"/>